<keyword evidence="1" id="KW-1133">Transmembrane helix</keyword>
<evidence type="ECO:0000256" key="1">
    <source>
        <dbReference type="SAM" id="Phobius"/>
    </source>
</evidence>
<keyword evidence="1" id="KW-0472">Membrane</keyword>
<dbReference type="RefSeq" id="WP_205349781.1">
    <property type="nucleotide sequence ID" value="NZ_JAFEUP010000005.1"/>
</dbReference>
<protein>
    <recommendedName>
        <fullName evidence="4">DUF4386 domain-containing protein</fullName>
    </recommendedName>
</protein>
<name>A0ABS2IK96_9GAMM</name>
<feature type="transmembrane region" description="Helical" evidence="1">
    <location>
        <begin position="7"/>
        <end position="29"/>
    </location>
</feature>
<evidence type="ECO:0008006" key="4">
    <source>
        <dbReference type="Google" id="ProtNLM"/>
    </source>
</evidence>
<keyword evidence="1" id="KW-0812">Transmembrane</keyword>
<evidence type="ECO:0000313" key="2">
    <source>
        <dbReference type="EMBL" id="MBM7062603.1"/>
    </source>
</evidence>
<organism evidence="2 3">
    <name type="scientific">Zestomonas insulae</name>
    <dbReference type="NCBI Taxonomy" id="2809017"/>
    <lineage>
        <taxon>Bacteria</taxon>
        <taxon>Pseudomonadati</taxon>
        <taxon>Pseudomonadota</taxon>
        <taxon>Gammaproteobacteria</taxon>
        <taxon>Pseudomonadales</taxon>
        <taxon>Pseudomonadaceae</taxon>
        <taxon>Zestomonas</taxon>
    </lineage>
</organism>
<feature type="transmembrane region" description="Helical" evidence="1">
    <location>
        <begin position="142"/>
        <end position="163"/>
    </location>
</feature>
<dbReference type="Proteomes" id="UP000717995">
    <property type="component" value="Unassembled WGS sequence"/>
</dbReference>
<comment type="caution">
    <text evidence="2">The sequence shown here is derived from an EMBL/GenBank/DDBJ whole genome shotgun (WGS) entry which is preliminary data.</text>
</comment>
<sequence length="225" mass="23359">MPDHAHFSRLGGIASLLGVLVLFVATLLHPMDTPPWDAPAAFAEYAADGHWVCSHLGQLLGVLLGVIGLAALSWRLREGRAGVWALLGVLLATVSLALAFALQAVDGVALKLMVSHWQAADEASRAAVFAATYGVRQVEAGLASLMGIGFGITGLLYGVALCLSARAPTWLGLGALLAGAAVLGSSLVQAHTGFSELAMNVSMPSSLLLMLWQIAAGIYLLRPVR</sequence>
<feature type="transmembrane region" description="Helical" evidence="1">
    <location>
        <begin position="84"/>
        <end position="105"/>
    </location>
</feature>
<keyword evidence="3" id="KW-1185">Reference proteome</keyword>
<gene>
    <name evidence="2" type="ORF">JQX08_17960</name>
</gene>
<feature type="transmembrane region" description="Helical" evidence="1">
    <location>
        <begin position="49"/>
        <end position="72"/>
    </location>
</feature>
<feature type="transmembrane region" description="Helical" evidence="1">
    <location>
        <begin position="170"/>
        <end position="189"/>
    </location>
</feature>
<evidence type="ECO:0000313" key="3">
    <source>
        <dbReference type="Proteomes" id="UP000717995"/>
    </source>
</evidence>
<proteinExistence type="predicted"/>
<accession>A0ABS2IK96</accession>
<dbReference type="EMBL" id="JAFEUP010000005">
    <property type="protein sequence ID" value="MBM7062603.1"/>
    <property type="molecule type" value="Genomic_DNA"/>
</dbReference>
<feature type="transmembrane region" description="Helical" evidence="1">
    <location>
        <begin position="201"/>
        <end position="221"/>
    </location>
</feature>
<reference evidence="2 3" key="1">
    <citation type="submission" date="2021-02" db="EMBL/GenBank/DDBJ databases">
        <authorList>
            <person name="Lee D.-H."/>
        </authorList>
    </citation>
    <scope>NUCLEOTIDE SEQUENCE [LARGE SCALE GENOMIC DNA]</scope>
    <source>
        <strain evidence="2 3">UL073</strain>
    </source>
</reference>